<comment type="caution">
    <text evidence="2">The sequence shown here is derived from an EMBL/GenBank/DDBJ whole genome shotgun (WGS) entry which is preliminary data.</text>
</comment>
<dbReference type="RefSeq" id="WP_115869267.1">
    <property type="nucleotide sequence ID" value="NZ_QREG01000017.1"/>
</dbReference>
<dbReference type="OrthoDB" id="1524045at2"/>
<dbReference type="AlphaFoldDB" id="A0A3D9L0D7"/>
<keyword evidence="1" id="KW-0732">Signal</keyword>
<feature type="chain" id="PRO_5017600861" evidence="1">
    <location>
        <begin position="20"/>
        <end position="601"/>
    </location>
</feature>
<proteinExistence type="predicted"/>
<dbReference type="EMBL" id="QREG01000017">
    <property type="protein sequence ID" value="RED95631.1"/>
    <property type="molecule type" value="Genomic_DNA"/>
</dbReference>
<dbReference type="PANTHER" id="PTHR33706">
    <property type="entry name" value="MORN VARIANT REPEAT PROTEIN"/>
    <property type="match status" value="1"/>
</dbReference>
<dbReference type="Gene3D" id="3.90.930.1">
    <property type="match status" value="2"/>
</dbReference>
<sequence>MSKWWTIVLFALATPAAHAQDTVLLKTYYDEGKTHIKEIISVLKADSTLHGLYQAMYSNGSLSVTGYYHLGASDSLWVYYYENGKISTKGYFSNNKKHKSWEYYFENGNPKAKGSYQSDIPHGQWTYYFESGQEKSIGMYFQGKKEGIWNYFYEEGSLKAQAYFTADKGLYKEFYPNGKLKIEGFIQEGKSVDQWTYYHESGAIEAEGVYRDGLKDGKWTYYHENGQLAGQGEYSHGDKSGVWKYYYDDGSLSSQGPMLEDHKNGFWKLYYPTGEVKGEANLNLGTGTHTEYYASGKKKATGPMKAGKKHGRWTYFNEEGVEDGTAKFENGTGHYSGFYPDGSLKMTGTIEDNKRVGEWTLYEPDGSVAGTYKPVYEEDKPIFRTSQSLKLKSEKRNNEKPEYRYRNKRLRYFNPRINEYTGFIIGTNPVWSVIGQIPIAFEYYIQERQGYEAQITLHKKPMFASSSNTDVTSVGADLALRQKFYHRDTNLGMFYFGHQIQGGYLYHEATALSPSPSPAQADEMRFAYGLFIGDRWMQRVEDSGLTVDFNFGFAVGKRLFSNNSKSTNDPFGELNQDAFYLPVVFTLNIGFAGPKRRTTSF</sequence>
<evidence type="ECO:0000313" key="3">
    <source>
        <dbReference type="Proteomes" id="UP000256779"/>
    </source>
</evidence>
<dbReference type="InterPro" id="IPR011652">
    <property type="entry name" value="MORN_2"/>
</dbReference>
<dbReference type="SUPFAM" id="SSF82185">
    <property type="entry name" value="Histone H3 K4-specific methyltransferase SET7/9 N-terminal domain"/>
    <property type="match status" value="3"/>
</dbReference>
<accession>A0A3D9L0D7</accession>
<evidence type="ECO:0000313" key="2">
    <source>
        <dbReference type="EMBL" id="RED95631.1"/>
    </source>
</evidence>
<dbReference type="Pfam" id="PF07661">
    <property type="entry name" value="MORN_2"/>
    <property type="match status" value="6"/>
</dbReference>
<protein>
    <submittedName>
        <fullName evidence="2">Antitoxin component YwqK of YwqJK toxin-antitoxin module</fullName>
    </submittedName>
</protein>
<keyword evidence="3" id="KW-1185">Reference proteome</keyword>
<feature type="signal peptide" evidence="1">
    <location>
        <begin position="1"/>
        <end position="19"/>
    </location>
</feature>
<reference evidence="2 3" key="1">
    <citation type="submission" date="2018-07" db="EMBL/GenBank/DDBJ databases">
        <title>Genomic Encyclopedia of Type Strains, Phase IV (KMG-IV): sequencing the most valuable type-strain genomes for metagenomic binning, comparative biology and taxonomic classification.</title>
        <authorList>
            <person name="Goeker M."/>
        </authorList>
    </citation>
    <scope>NUCLEOTIDE SEQUENCE [LARGE SCALE GENOMIC DNA]</scope>
    <source>
        <strain evidence="2 3">DSM 4134</strain>
    </source>
</reference>
<name>A0A3D9L0D7_MARFU</name>
<evidence type="ECO:0000256" key="1">
    <source>
        <dbReference type="SAM" id="SignalP"/>
    </source>
</evidence>
<dbReference type="PANTHER" id="PTHR33706:SF1">
    <property type="entry name" value="TPR REPEAT PROTEIN"/>
    <property type="match status" value="1"/>
</dbReference>
<dbReference type="Gene3D" id="2.20.110.10">
    <property type="entry name" value="Histone H3 K4-specific methyltransferase SET7/9 N-terminal domain"/>
    <property type="match status" value="3"/>
</dbReference>
<gene>
    <name evidence="2" type="ORF">C7460_11781</name>
</gene>
<dbReference type="Proteomes" id="UP000256779">
    <property type="component" value="Unassembled WGS sequence"/>
</dbReference>
<organism evidence="2 3">
    <name type="scientific">Marinoscillum furvescens DSM 4134</name>
    <dbReference type="NCBI Taxonomy" id="1122208"/>
    <lineage>
        <taxon>Bacteria</taxon>
        <taxon>Pseudomonadati</taxon>
        <taxon>Bacteroidota</taxon>
        <taxon>Cytophagia</taxon>
        <taxon>Cytophagales</taxon>
        <taxon>Reichenbachiellaceae</taxon>
        <taxon>Marinoscillum</taxon>
    </lineage>
</organism>